<evidence type="ECO:0000313" key="2">
    <source>
        <dbReference type="EMBL" id="KAH8035090.1"/>
    </source>
</evidence>
<gene>
    <name evidence="2" type="ORF">HPB51_004331</name>
</gene>
<dbReference type="Proteomes" id="UP000821866">
    <property type="component" value="Chromosome 11"/>
</dbReference>
<proteinExistence type="predicted"/>
<feature type="compositionally biased region" description="Acidic residues" evidence="1">
    <location>
        <begin position="92"/>
        <end position="103"/>
    </location>
</feature>
<evidence type="ECO:0000313" key="3">
    <source>
        <dbReference type="Proteomes" id="UP000821866"/>
    </source>
</evidence>
<reference evidence="2" key="2">
    <citation type="submission" date="2021-09" db="EMBL/GenBank/DDBJ databases">
        <authorList>
            <person name="Jia N."/>
            <person name="Wang J."/>
            <person name="Shi W."/>
            <person name="Du L."/>
            <person name="Sun Y."/>
            <person name="Zhan W."/>
            <person name="Jiang J."/>
            <person name="Wang Q."/>
            <person name="Zhang B."/>
            <person name="Ji P."/>
            <person name="Sakyi L.B."/>
            <person name="Cui X."/>
            <person name="Yuan T."/>
            <person name="Jiang B."/>
            <person name="Yang W."/>
            <person name="Lam T.T.-Y."/>
            <person name="Chang Q."/>
            <person name="Ding S."/>
            <person name="Wang X."/>
            <person name="Zhu J."/>
            <person name="Ruan X."/>
            <person name="Zhao L."/>
            <person name="Wei J."/>
            <person name="Que T."/>
            <person name="Du C."/>
            <person name="Cheng J."/>
            <person name="Dai P."/>
            <person name="Han X."/>
            <person name="Huang E."/>
            <person name="Gao Y."/>
            <person name="Liu J."/>
            <person name="Shao H."/>
            <person name="Ye R."/>
            <person name="Li L."/>
            <person name="Wei W."/>
            <person name="Wang X."/>
            <person name="Wang C."/>
            <person name="Huo Q."/>
            <person name="Li W."/>
            <person name="Guo W."/>
            <person name="Chen H."/>
            <person name="Chen S."/>
            <person name="Zhou L."/>
            <person name="Zhou L."/>
            <person name="Ni X."/>
            <person name="Tian J."/>
            <person name="Zhou Y."/>
            <person name="Sheng Y."/>
            <person name="Liu T."/>
            <person name="Pan Y."/>
            <person name="Xia L."/>
            <person name="Li J."/>
            <person name="Zhao F."/>
            <person name="Cao W."/>
        </authorList>
    </citation>
    <scope>NUCLEOTIDE SEQUENCE</scope>
    <source>
        <strain evidence="2">Rmic-2018</strain>
        <tissue evidence="2">Larvae</tissue>
    </source>
</reference>
<accession>A0A9J6EL70</accession>
<comment type="caution">
    <text evidence="2">The sequence shown here is derived from an EMBL/GenBank/DDBJ whole genome shotgun (WGS) entry which is preliminary data.</text>
</comment>
<name>A0A9J6EL70_RHIMP</name>
<evidence type="ECO:0000256" key="1">
    <source>
        <dbReference type="SAM" id="MobiDB-lite"/>
    </source>
</evidence>
<feature type="region of interest" description="Disordered" evidence="1">
    <location>
        <begin position="90"/>
        <end position="110"/>
    </location>
</feature>
<reference evidence="2" key="1">
    <citation type="journal article" date="2020" name="Cell">
        <title>Large-Scale Comparative Analyses of Tick Genomes Elucidate Their Genetic Diversity and Vector Capacities.</title>
        <authorList>
            <consortium name="Tick Genome and Microbiome Consortium (TIGMIC)"/>
            <person name="Jia N."/>
            <person name="Wang J."/>
            <person name="Shi W."/>
            <person name="Du L."/>
            <person name="Sun Y."/>
            <person name="Zhan W."/>
            <person name="Jiang J.F."/>
            <person name="Wang Q."/>
            <person name="Zhang B."/>
            <person name="Ji P."/>
            <person name="Bell-Sakyi L."/>
            <person name="Cui X.M."/>
            <person name="Yuan T.T."/>
            <person name="Jiang B.G."/>
            <person name="Yang W.F."/>
            <person name="Lam T.T."/>
            <person name="Chang Q.C."/>
            <person name="Ding S.J."/>
            <person name="Wang X.J."/>
            <person name="Zhu J.G."/>
            <person name="Ruan X.D."/>
            <person name="Zhao L."/>
            <person name="Wei J.T."/>
            <person name="Ye R.Z."/>
            <person name="Que T.C."/>
            <person name="Du C.H."/>
            <person name="Zhou Y.H."/>
            <person name="Cheng J.X."/>
            <person name="Dai P.F."/>
            <person name="Guo W.B."/>
            <person name="Han X.H."/>
            <person name="Huang E.J."/>
            <person name="Li L.F."/>
            <person name="Wei W."/>
            <person name="Gao Y.C."/>
            <person name="Liu J.Z."/>
            <person name="Shao H.Z."/>
            <person name="Wang X."/>
            <person name="Wang C.C."/>
            <person name="Yang T.C."/>
            <person name="Huo Q.B."/>
            <person name="Li W."/>
            <person name="Chen H.Y."/>
            <person name="Chen S.E."/>
            <person name="Zhou L.G."/>
            <person name="Ni X.B."/>
            <person name="Tian J.H."/>
            <person name="Sheng Y."/>
            <person name="Liu T."/>
            <person name="Pan Y.S."/>
            <person name="Xia L.Y."/>
            <person name="Li J."/>
            <person name="Zhao F."/>
            <person name="Cao W.C."/>
        </authorList>
    </citation>
    <scope>NUCLEOTIDE SEQUENCE</scope>
    <source>
        <strain evidence="2">Rmic-2018</strain>
    </source>
</reference>
<dbReference type="EMBL" id="JABSTU010000003">
    <property type="protein sequence ID" value="KAH8035090.1"/>
    <property type="molecule type" value="Genomic_DNA"/>
</dbReference>
<dbReference type="AlphaFoldDB" id="A0A9J6EL70"/>
<sequence length="126" mass="13657">MLSLGGRAPMCSVLQTTGEGLKSGREEYLHKKQALQSAPTRPKSKVRTCPASFQHGSSYDIYGYPAIADHSSLAGLGGGYNERESVEYVEREESDSEYDDEPSGLDCLPGSSDELTLVDQIWVGIP</sequence>
<organism evidence="2 3">
    <name type="scientific">Rhipicephalus microplus</name>
    <name type="common">Cattle tick</name>
    <name type="synonym">Boophilus microplus</name>
    <dbReference type="NCBI Taxonomy" id="6941"/>
    <lineage>
        <taxon>Eukaryota</taxon>
        <taxon>Metazoa</taxon>
        <taxon>Ecdysozoa</taxon>
        <taxon>Arthropoda</taxon>
        <taxon>Chelicerata</taxon>
        <taxon>Arachnida</taxon>
        <taxon>Acari</taxon>
        <taxon>Parasitiformes</taxon>
        <taxon>Ixodida</taxon>
        <taxon>Ixodoidea</taxon>
        <taxon>Ixodidae</taxon>
        <taxon>Rhipicephalinae</taxon>
        <taxon>Rhipicephalus</taxon>
        <taxon>Boophilus</taxon>
    </lineage>
</organism>
<keyword evidence="3" id="KW-1185">Reference proteome</keyword>
<protein>
    <submittedName>
        <fullName evidence="2">Uncharacterized protein</fullName>
    </submittedName>
</protein>